<feature type="transmembrane region" description="Helical" evidence="1">
    <location>
        <begin position="12"/>
        <end position="33"/>
    </location>
</feature>
<evidence type="ECO:0000313" key="2">
    <source>
        <dbReference type="EMBL" id="EFH87260.1"/>
    </source>
</evidence>
<dbReference type="AlphaFoldDB" id="D6TNC9"/>
<dbReference type="InParanoid" id="D6TNC9"/>
<protein>
    <submittedName>
        <fullName evidence="2">Uncharacterized protein</fullName>
    </submittedName>
</protein>
<dbReference type="STRING" id="485913.Krac_8590"/>
<dbReference type="RefSeq" id="WP_007912244.1">
    <property type="nucleotide sequence ID" value="NZ_ADVG01000002.1"/>
</dbReference>
<sequence length="78" mass="8716">MQINPKAVRTIFIVIVEILLLVGLIIGGISLQGPSPERVSSWIFFEEFALHVFILSGVMRQKLHAKRKAKANKSNQTS</sequence>
<reference evidence="2 3" key="1">
    <citation type="journal article" date="2011" name="Stand. Genomic Sci.">
        <title>Non-contiguous finished genome sequence and contextual data of the filamentous soil bacterium Ktedonobacter racemifer type strain (SOSP1-21).</title>
        <authorList>
            <person name="Chang Y.J."/>
            <person name="Land M."/>
            <person name="Hauser L."/>
            <person name="Chertkov O."/>
            <person name="Del Rio T.G."/>
            <person name="Nolan M."/>
            <person name="Copeland A."/>
            <person name="Tice H."/>
            <person name="Cheng J.F."/>
            <person name="Lucas S."/>
            <person name="Han C."/>
            <person name="Goodwin L."/>
            <person name="Pitluck S."/>
            <person name="Ivanova N."/>
            <person name="Ovchinikova G."/>
            <person name="Pati A."/>
            <person name="Chen A."/>
            <person name="Palaniappan K."/>
            <person name="Mavromatis K."/>
            <person name="Liolios K."/>
            <person name="Brettin T."/>
            <person name="Fiebig A."/>
            <person name="Rohde M."/>
            <person name="Abt B."/>
            <person name="Goker M."/>
            <person name="Detter J.C."/>
            <person name="Woyke T."/>
            <person name="Bristow J."/>
            <person name="Eisen J.A."/>
            <person name="Markowitz V."/>
            <person name="Hugenholtz P."/>
            <person name="Kyrpides N.C."/>
            <person name="Klenk H.P."/>
            <person name="Lapidus A."/>
        </authorList>
    </citation>
    <scope>NUCLEOTIDE SEQUENCE [LARGE SCALE GENOMIC DNA]</scope>
    <source>
        <strain evidence="3">DSM 44963</strain>
    </source>
</reference>
<gene>
    <name evidence="2" type="ORF">Krac_8590</name>
</gene>
<feature type="transmembrane region" description="Helical" evidence="1">
    <location>
        <begin position="39"/>
        <end position="58"/>
    </location>
</feature>
<comment type="caution">
    <text evidence="2">The sequence shown here is derived from an EMBL/GenBank/DDBJ whole genome shotgun (WGS) entry which is preliminary data.</text>
</comment>
<accession>D6TNC9</accession>
<keyword evidence="1" id="KW-0812">Transmembrane</keyword>
<name>D6TNC9_KTERA</name>
<organism evidence="2 3">
    <name type="scientific">Ktedonobacter racemifer DSM 44963</name>
    <dbReference type="NCBI Taxonomy" id="485913"/>
    <lineage>
        <taxon>Bacteria</taxon>
        <taxon>Bacillati</taxon>
        <taxon>Chloroflexota</taxon>
        <taxon>Ktedonobacteria</taxon>
        <taxon>Ktedonobacterales</taxon>
        <taxon>Ktedonobacteraceae</taxon>
        <taxon>Ktedonobacter</taxon>
    </lineage>
</organism>
<evidence type="ECO:0000256" key="1">
    <source>
        <dbReference type="SAM" id="Phobius"/>
    </source>
</evidence>
<proteinExistence type="predicted"/>
<keyword evidence="1" id="KW-1133">Transmembrane helix</keyword>
<evidence type="ECO:0000313" key="3">
    <source>
        <dbReference type="Proteomes" id="UP000004508"/>
    </source>
</evidence>
<dbReference type="EMBL" id="ADVG01000002">
    <property type="protein sequence ID" value="EFH87260.1"/>
    <property type="molecule type" value="Genomic_DNA"/>
</dbReference>
<dbReference type="Proteomes" id="UP000004508">
    <property type="component" value="Unassembled WGS sequence"/>
</dbReference>
<keyword evidence="3" id="KW-1185">Reference proteome</keyword>
<keyword evidence="1" id="KW-0472">Membrane</keyword>